<dbReference type="InterPro" id="IPR052341">
    <property type="entry name" value="LOG_family_nucleotidases"/>
</dbReference>
<dbReference type="NCBIfam" id="TIGR00725">
    <property type="entry name" value="TIGR00725 family protein"/>
    <property type="match status" value="1"/>
</dbReference>
<dbReference type="EMBL" id="NOKA02000007">
    <property type="protein sequence ID" value="RDY32016.1"/>
    <property type="molecule type" value="Genomic_DNA"/>
</dbReference>
<sequence>MKEQKMMICVIGKWKDDMESNYKLAEDLGEEIARSGAILISGGGTGIMEHACYGAQKVGGITVGFLAATELEGEANNYLDVPIKTGLGYSVRSALAIRSSHFIIMIGGGNGTLGEASMSYLEHKKLIIIRNTGGWADKLESALVDGKYFDERKNIEVSYVDSVKEAVNFCLENQKVV</sequence>
<dbReference type="RefSeq" id="WP_115804149.1">
    <property type="nucleotide sequence ID" value="NZ_NOKA02000007.1"/>
</dbReference>
<dbReference type="Pfam" id="PF18306">
    <property type="entry name" value="LDcluster4"/>
    <property type="match status" value="1"/>
</dbReference>
<name>A0A371JH34_9FIRM</name>
<dbReference type="InterPro" id="IPR041164">
    <property type="entry name" value="LDcluster4"/>
</dbReference>
<reference evidence="1 2" key="1">
    <citation type="journal article" date="2017" name="Genome Announc.">
        <title>Draft Genome Sequence of a Sporulating and Motile Strain of Lachnotalea glycerini Isolated from Water in Quebec City, Canada.</title>
        <authorList>
            <person name="Maheux A.F."/>
            <person name="Boudreau D.K."/>
            <person name="Berube E."/>
            <person name="Boissinot M."/>
            <person name="Raymond F."/>
            <person name="Brodeur S."/>
            <person name="Corbeil J."/>
            <person name="Isabel S."/>
            <person name="Omar R.F."/>
            <person name="Bergeron M.G."/>
        </authorList>
    </citation>
    <scope>NUCLEOTIDE SEQUENCE [LARGE SCALE GENOMIC DNA]</scope>
    <source>
        <strain evidence="1 2">CCRI-19302</strain>
    </source>
</reference>
<evidence type="ECO:0000313" key="1">
    <source>
        <dbReference type="EMBL" id="RDY32016.1"/>
    </source>
</evidence>
<organism evidence="1 2">
    <name type="scientific">Lachnotalea glycerini</name>
    <dbReference type="NCBI Taxonomy" id="1763509"/>
    <lineage>
        <taxon>Bacteria</taxon>
        <taxon>Bacillati</taxon>
        <taxon>Bacillota</taxon>
        <taxon>Clostridia</taxon>
        <taxon>Lachnospirales</taxon>
        <taxon>Lachnospiraceae</taxon>
        <taxon>Lachnotalea</taxon>
    </lineage>
</organism>
<dbReference type="GO" id="GO:0005829">
    <property type="term" value="C:cytosol"/>
    <property type="evidence" value="ECO:0007669"/>
    <property type="project" value="TreeGrafter"/>
</dbReference>
<dbReference type="AlphaFoldDB" id="A0A371JH34"/>
<dbReference type="PANTHER" id="PTHR43393">
    <property type="entry name" value="CYTOKININ RIBOSIDE 5'-MONOPHOSPHATE PHOSPHORIBOHYDROLASE"/>
    <property type="match status" value="1"/>
</dbReference>
<protein>
    <submittedName>
        <fullName evidence="1">TIGR00725 family protein</fullName>
    </submittedName>
</protein>
<dbReference type="InterPro" id="IPR005268">
    <property type="entry name" value="CHP00725"/>
</dbReference>
<comment type="caution">
    <text evidence="1">The sequence shown here is derived from an EMBL/GenBank/DDBJ whole genome shotgun (WGS) entry which is preliminary data.</text>
</comment>
<evidence type="ECO:0000313" key="2">
    <source>
        <dbReference type="Proteomes" id="UP000216411"/>
    </source>
</evidence>
<proteinExistence type="predicted"/>
<dbReference type="Gene3D" id="3.40.50.450">
    <property type="match status" value="1"/>
</dbReference>
<dbReference type="Proteomes" id="UP000216411">
    <property type="component" value="Unassembled WGS sequence"/>
</dbReference>
<dbReference type="OrthoDB" id="9794907at2"/>
<dbReference type="PANTHER" id="PTHR43393:SF3">
    <property type="entry name" value="LYSINE DECARBOXYLASE-LIKE PROTEIN"/>
    <property type="match status" value="1"/>
</dbReference>
<dbReference type="SUPFAM" id="SSF102405">
    <property type="entry name" value="MCP/YpsA-like"/>
    <property type="match status" value="1"/>
</dbReference>
<accession>A0A371JH34</accession>
<gene>
    <name evidence="1" type="ORF">CG710_006870</name>
</gene>
<keyword evidence="2" id="KW-1185">Reference proteome</keyword>